<dbReference type="PANTHER" id="PTHR43434">
    <property type="entry name" value="PHOSPHOGLYCOLATE PHOSPHATASE"/>
    <property type="match status" value="1"/>
</dbReference>
<dbReference type="Pfam" id="PF13419">
    <property type="entry name" value="HAD_2"/>
    <property type="match status" value="1"/>
</dbReference>
<dbReference type="OrthoDB" id="9782449at2"/>
<dbReference type="InterPro" id="IPR050155">
    <property type="entry name" value="HAD-like_hydrolase_sf"/>
</dbReference>
<dbReference type="InterPro" id="IPR036412">
    <property type="entry name" value="HAD-like_sf"/>
</dbReference>
<keyword evidence="1" id="KW-0378">Hydrolase</keyword>
<dbReference type="Gene3D" id="1.10.150.240">
    <property type="entry name" value="Putative phosphatase, domain 2"/>
    <property type="match status" value="1"/>
</dbReference>
<dbReference type="SUPFAM" id="SSF56784">
    <property type="entry name" value="HAD-like"/>
    <property type="match status" value="1"/>
</dbReference>
<evidence type="ECO:0000313" key="2">
    <source>
        <dbReference type="Proteomes" id="UP000282438"/>
    </source>
</evidence>
<dbReference type="GO" id="GO:0008967">
    <property type="term" value="F:phosphoglycolate phosphatase activity"/>
    <property type="evidence" value="ECO:0007669"/>
    <property type="project" value="TreeGrafter"/>
</dbReference>
<dbReference type="Proteomes" id="UP000282438">
    <property type="component" value="Chromosome"/>
</dbReference>
<evidence type="ECO:0000313" key="1">
    <source>
        <dbReference type="EMBL" id="AZN35774.1"/>
    </source>
</evidence>
<dbReference type="NCBIfam" id="TIGR01549">
    <property type="entry name" value="HAD-SF-IA-v1"/>
    <property type="match status" value="1"/>
</dbReference>
<dbReference type="KEGG" id="iod:EJO50_04340"/>
<dbReference type="PANTHER" id="PTHR43434:SF24">
    <property type="entry name" value="HYDROLASE-RELATED"/>
    <property type="match status" value="1"/>
</dbReference>
<sequence>MPKQFDLLVFDWDGTLMDSTGTIARAIQSAFAEVGLAVPSDKDARYVIGYGMHEAMQYLAPDVSAAEIAEVVAVYRRFYLAQDQDVALYDGVLDALPQFVDAGFQMAVATGKSRAGLDRVLASTGLGAFFKVTRTADEAFSKPHPAMLHYILDQCGVKGGRAVMIGDTTHDLQLAQNAGTQSLALTYGAHKLPELLTCKPLAHFDDFHTLKDWILLNA</sequence>
<accession>A0A3S8ZQN2</accession>
<keyword evidence="2" id="KW-1185">Reference proteome</keyword>
<name>A0A3S8ZQN2_9NEIS</name>
<dbReference type="InterPro" id="IPR023198">
    <property type="entry name" value="PGP-like_dom2"/>
</dbReference>
<dbReference type="InterPro" id="IPR023214">
    <property type="entry name" value="HAD_sf"/>
</dbReference>
<dbReference type="RefSeq" id="WP_125971811.1">
    <property type="nucleotide sequence ID" value="NZ_CP034433.1"/>
</dbReference>
<dbReference type="AlphaFoldDB" id="A0A3S8ZQN2"/>
<dbReference type="GO" id="GO:0005829">
    <property type="term" value="C:cytosol"/>
    <property type="evidence" value="ECO:0007669"/>
    <property type="project" value="TreeGrafter"/>
</dbReference>
<dbReference type="SFLD" id="SFLDG01129">
    <property type="entry name" value="C1.5:_HAD__Beta-PGM__Phosphata"/>
    <property type="match status" value="1"/>
</dbReference>
<dbReference type="SFLD" id="SFLDG01135">
    <property type="entry name" value="C1.5.6:_HAD__Beta-PGM__Phospha"/>
    <property type="match status" value="1"/>
</dbReference>
<dbReference type="InterPro" id="IPR006439">
    <property type="entry name" value="HAD-SF_hydro_IA"/>
</dbReference>
<dbReference type="EMBL" id="CP034433">
    <property type="protein sequence ID" value="AZN35774.1"/>
    <property type="molecule type" value="Genomic_DNA"/>
</dbReference>
<dbReference type="InterPro" id="IPR041492">
    <property type="entry name" value="HAD_2"/>
</dbReference>
<protein>
    <submittedName>
        <fullName evidence="1">HAD family hydrolase</fullName>
    </submittedName>
</protein>
<gene>
    <name evidence="1" type="ORF">EJO50_04340</name>
</gene>
<dbReference type="SFLD" id="SFLDS00003">
    <property type="entry name" value="Haloacid_Dehalogenase"/>
    <property type="match status" value="1"/>
</dbReference>
<dbReference type="GO" id="GO:0006281">
    <property type="term" value="P:DNA repair"/>
    <property type="evidence" value="ECO:0007669"/>
    <property type="project" value="TreeGrafter"/>
</dbReference>
<proteinExistence type="predicted"/>
<reference evidence="1 2" key="1">
    <citation type="submission" date="2018-12" db="EMBL/GenBank/DDBJ databases">
        <title>Complete genome sequence of Iodobacter sp. H11R3.</title>
        <authorList>
            <person name="Bae J.-W."/>
        </authorList>
    </citation>
    <scope>NUCLEOTIDE SEQUENCE [LARGE SCALE GENOMIC DNA]</scope>
    <source>
        <strain evidence="1 2">H11R3</strain>
    </source>
</reference>
<organism evidence="1 2">
    <name type="scientific">Iodobacter ciconiae</name>
    <dbReference type="NCBI Taxonomy" id="2496266"/>
    <lineage>
        <taxon>Bacteria</taxon>
        <taxon>Pseudomonadati</taxon>
        <taxon>Pseudomonadota</taxon>
        <taxon>Betaproteobacteria</taxon>
        <taxon>Neisseriales</taxon>
        <taxon>Chitinibacteraceae</taxon>
        <taxon>Iodobacter</taxon>
    </lineage>
</organism>
<dbReference type="Gene3D" id="3.40.50.1000">
    <property type="entry name" value="HAD superfamily/HAD-like"/>
    <property type="match status" value="1"/>
</dbReference>